<protein>
    <submittedName>
        <fullName evidence="1">Uncharacterized protein</fullName>
    </submittedName>
</protein>
<gene>
    <name evidence="1" type="ORF">AAL_08237</name>
</gene>
<keyword evidence="2" id="KW-1185">Reference proteome</keyword>
<name>A0A167VRL6_9HYPO</name>
<evidence type="ECO:0000313" key="1">
    <source>
        <dbReference type="EMBL" id="KZZ87906.1"/>
    </source>
</evidence>
<organism evidence="1 2">
    <name type="scientific">Moelleriella libera RCEF 2490</name>
    <dbReference type="NCBI Taxonomy" id="1081109"/>
    <lineage>
        <taxon>Eukaryota</taxon>
        <taxon>Fungi</taxon>
        <taxon>Dikarya</taxon>
        <taxon>Ascomycota</taxon>
        <taxon>Pezizomycotina</taxon>
        <taxon>Sordariomycetes</taxon>
        <taxon>Hypocreomycetidae</taxon>
        <taxon>Hypocreales</taxon>
        <taxon>Clavicipitaceae</taxon>
        <taxon>Moelleriella</taxon>
    </lineage>
</organism>
<dbReference type="Proteomes" id="UP000078544">
    <property type="component" value="Unassembled WGS sequence"/>
</dbReference>
<comment type="caution">
    <text evidence="1">The sequence shown here is derived from an EMBL/GenBank/DDBJ whole genome shotgun (WGS) entry which is preliminary data.</text>
</comment>
<proteinExistence type="predicted"/>
<dbReference type="EMBL" id="AZGY01000033">
    <property type="protein sequence ID" value="KZZ87906.1"/>
    <property type="molecule type" value="Genomic_DNA"/>
</dbReference>
<accession>A0A167VRL6</accession>
<dbReference type="AlphaFoldDB" id="A0A167VRL6"/>
<sequence length="131" mass="14318">MSLYDANDVAVGARGCLPISTTRWPTAFGPFAICGYFGGTLPSSAERLISALCRILIMLIREPVEDQAEFDNGLAKAALDEDREWWQRHLSLAIVVMMEKLASSYPSKPRSTDGEVKSSMHATVFVIAHGS</sequence>
<evidence type="ECO:0000313" key="2">
    <source>
        <dbReference type="Proteomes" id="UP000078544"/>
    </source>
</evidence>
<reference evidence="1 2" key="1">
    <citation type="journal article" date="2016" name="Genome Biol. Evol.">
        <title>Divergent and convergent evolution of fungal pathogenicity.</title>
        <authorList>
            <person name="Shang Y."/>
            <person name="Xiao G."/>
            <person name="Zheng P."/>
            <person name="Cen K."/>
            <person name="Zhan S."/>
            <person name="Wang C."/>
        </authorList>
    </citation>
    <scope>NUCLEOTIDE SEQUENCE [LARGE SCALE GENOMIC DNA]</scope>
    <source>
        <strain evidence="1 2">RCEF 2490</strain>
    </source>
</reference>